<keyword evidence="2" id="KW-1185">Reference proteome</keyword>
<accession>A0ACC2MWE1</accession>
<gene>
    <name evidence="1" type="ORF">MRB53_003073</name>
</gene>
<protein>
    <submittedName>
        <fullName evidence="1">Uncharacterized protein</fullName>
    </submittedName>
</protein>
<proteinExistence type="predicted"/>
<sequence length="108" mass="11784">MTIAVAMAERKEKSRASPKAKHLLLSTSSFSHSPTSPSKTTFLFPSPRDLITRPTRSDGSESTTQVTGSIPEGSGFRCHLLFLSLTFFGLPRSRLLLLERGSGLFNLS</sequence>
<name>A0ACC2MWE1_PERAE</name>
<evidence type="ECO:0000313" key="1">
    <source>
        <dbReference type="EMBL" id="KAJ8650050.1"/>
    </source>
</evidence>
<dbReference type="EMBL" id="CM056809">
    <property type="protein sequence ID" value="KAJ8650050.1"/>
    <property type="molecule type" value="Genomic_DNA"/>
</dbReference>
<reference evidence="1 2" key="1">
    <citation type="journal article" date="2022" name="Hortic Res">
        <title>A haplotype resolved chromosomal level avocado genome allows analysis of novel avocado genes.</title>
        <authorList>
            <person name="Nath O."/>
            <person name="Fletcher S.J."/>
            <person name="Hayward A."/>
            <person name="Shaw L.M."/>
            <person name="Masouleh A.K."/>
            <person name="Furtado A."/>
            <person name="Henry R.J."/>
            <person name="Mitter N."/>
        </authorList>
    </citation>
    <scope>NUCLEOTIDE SEQUENCE [LARGE SCALE GENOMIC DNA]</scope>
    <source>
        <strain evidence="2">cv. Hass</strain>
    </source>
</reference>
<evidence type="ECO:0000313" key="2">
    <source>
        <dbReference type="Proteomes" id="UP001234297"/>
    </source>
</evidence>
<organism evidence="1 2">
    <name type="scientific">Persea americana</name>
    <name type="common">Avocado</name>
    <dbReference type="NCBI Taxonomy" id="3435"/>
    <lineage>
        <taxon>Eukaryota</taxon>
        <taxon>Viridiplantae</taxon>
        <taxon>Streptophyta</taxon>
        <taxon>Embryophyta</taxon>
        <taxon>Tracheophyta</taxon>
        <taxon>Spermatophyta</taxon>
        <taxon>Magnoliopsida</taxon>
        <taxon>Magnoliidae</taxon>
        <taxon>Laurales</taxon>
        <taxon>Lauraceae</taxon>
        <taxon>Persea</taxon>
    </lineage>
</organism>
<comment type="caution">
    <text evidence="1">The sequence shown here is derived from an EMBL/GenBank/DDBJ whole genome shotgun (WGS) entry which is preliminary data.</text>
</comment>
<dbReference type="Proteomes" id="UP001234297">
    <property type="component" value="Chromosome 1"/>
</dbReference>